<keyword evidence="2" id="KW-0813">Transport</keyword>
<keyword evidence="3" id="KW-0406">Ion transport</keyword>
<dbReference type="InterPro" id="IPR036906">
    <property type="entry name" value="ATPase_V1_fsu_sf"/>
</dbReference>
<evidence type="ECO:0000256" key="3">
    <source>
        <dbReference type="ARBA" id="ARBA00023065"/>
    </source>
</evidence>
<protein>
    <submittedName>
        <fullName evidence="4">V-type ATP synthase subunit F</fullName>
    </submittedName>
</protein>
<name>A0A9D5JUF2_9BACT</name>
<accession>A0A9D5JUF2</accession>
<evidence type="ECO:0000313" key="4">
    <source>
        <dbReference type="EMBL" id="MBD3324319.1"/>
    </source>
</evidence>
<dbReference type="AlphaFoldDB" id="A0A9D5JUF2"/>
<dbReference type="SUPFAM" id="SSF159468">
    <property type="entry name" value="AtpF-like"/>
    <property type="match status" value="1"/>
</dbReference>
<dbReference type="InterPro" id="IPR008218">
    <property type="entry name" value="ATPase_V1-cplx_f_g_su"/>
</dbReference>
<evidence type="ECO:0000313" key="5">
    <source>
        <dbReference type="Proteomes" id="UP000649604"/>
    </source>
</evidence>
<sequence>MYKVLVITDREIGAGFRLTGIDVLEVSTAAEAETLLKDCLAAEGYGMILINEDYVAQLELRTRRLVEESTIPLVIPIPVRMAWEFEGARSEYLDDIVKRTIGYQISFH</sequence>
<proteinExistence type="inferred from homology"/>
<evidence type="ECO:0000256" key="1">
    <source>
        <dbReference type="ARBA" id="ARBA00010148"/>
    </source>
</evidence>
<comment type="similarity">
    <text evidence="1">Belongs to the V-ATPase F subunit family.</text>
</comment>
<dbReference type="Proteomes" id="UP000649604">
    <property type="component" value="Unassembled WGS sequence"/>
</dbReference>
<reference evidence="4" key="1">
    <citation type="submission" date="2019-11" db="EMBL/GenBank/DDBJ databases">
        <title>Microbial mats filling the niche in hypersaline microbial mats.</title>
        <authorList>
            <person name="Wong H.L."/>
            <person name="Macleod F.I."/>
            <person name="White R.A. III"/>
            <person name="Burns B.P."/>
        </authorList>
    </citation>
    <scope>NUCLEOTIDE SEQUENCE</scope>
    <source>
        <strain evidence="4">Rbin_158</strain>
    </source>
</reference>
<dbReference type="GO" id="GO:0046961">
    <property type="term" value="F:proton-transporting ATPase activity, rotational mechanism"/>
    <property type="evidence" value="ECO:0007669"/>
    <property type="project" value="InterPro"/>
</dbReference>
<dbReference type="Gene3D" id="3.40.50.10580">
    <property type="entry name" value="ATPase, V1 complex, subunit F"/>
    <property type="match status" value="1"/>
</dbReference>
<evidence type="ECO:0000256" key="2">
    <source>
        <dbReference type="ARBA" id="ARBA00022448"/>
    </source>
</evidence>
<comment type="caution">
    <text evidence="4">The sequence shown here is derived from an EMBL/GenBank/DDBJ whole genome shotgun (WGS) entry which is preliminary data.</text>
</comment>
<organism evidence="4 5">
    <name type="scientific">candidate division KSB3 bacterium</name>
    <dbReference type="NCBI Taxonomy" id="2044937"/>
    <lineage>
        <taxon>Bacteria</taxon>
        <taxon>candidate division KSB3</taxon>
    </lineage>
</organism>
<dbReference type="Pfam" id="PF01990">
    <property type="entry name" value="ATP-synt_F"/>
    <property type="match status" value="1"/>
</dbReference>
<dbReference type="EMBL" id="WJJP01000217">
    <property type="protein sequence ID" value="MBD3324319.1"/>
    <property type="molecule type" value="Genomic_DNA"/>
</dbReference>
<gene>
    <name evidence="4" type="ORF">GF339_07020</name>
</gene>